<protein>
    <submittedName>
        <fullName evidence="1">9400_t:CDS:1</fullName>
    </submittedName>
</protein>
<comment type="caution">
    <text evidence="1">The sequence shown here is derived from an EMBL/GenBank/DDBJ whole genome shotgun (WGS) entry which is preliminary data.</text>
</comment>
<accession>A0A9N8VG70</accession>
<proteinExistence type="predicted"/>
<evidence type="ECO:0000313" key="1">
    <source>
        <dbReference type="EMBL" id="CAG8453997.1"/>
    </source>
</evidence>
<dbReference type="Proteomes" id="UP000789572">
    <property type="component" value="Unassembled WGS sequence"/>
</dbReference>
<dbReference type="AlphaFoldDB" id="A0A9N8VG70"/>
<dbReference type="EMBL" id="CAJVPJ010000009">
    <property type="protein sequence ID" value="CAG8453997.1"/>
    <property type="molecule type" value="Genomic_DNA"/>
</dbReference>
<gene>
    <name evidence="1" type="ORF">POCULU_LOCUS185</name>
</gene>
<evidence type="ECO:0000313" key="2">
    <source>
        <dbReference type="Proteomes" id="UP000789572"/>
    </source>
</evidence>
<reference evidence="1" key="1">
    <citation type="submission" date="2021-06" db="EMBL/GenBank/DDBJ databases">
        <authorList>
            <person name="Kallberg Y."/>
            <person name="Tangrot J."/>
            <person name="Rosling A."/>
        </authorList>
    </citation>
    <scope>NUCLEOTIDE SEQUENCE</scope>
    <source>
        <strain evidence="1">IA702</strain>
    </source>
</reference>
<organism evidence="1 2">
    <name type="scientific">Paraglomus occultum</name>
    <dbReference type="NCBI Taxonomy" id="144539"/>
    <lineage>
        <taxon>Eukaryota</taxon>
        <taxon>Fungi</taxon>
        <taxon>Fungi incertae sedis</taxon>
        <taxon>Mucoromycota</taxon>
        <taxon>Glomeromycotina</taxon>
        <taxon>Glomeromycetes</taxon>
        <taxon>Paraglomerales</taxon>
        <taxon>Paraglomeraceae</taxon>
        <taxon>Paraglomus</taxon>
    </lineage>
</organism>
<sequence>MRVGNAQELDIQLSSARCIKSTQAQTDFCGPRQKVNLRKESGNDERRNKAWRYSRSAALQAIEVGAGAFISEKCMRIAFGTVQCAV</sequence>
<name>A0A9N8VG70_9GLOM</name>
<keyword evidence="2" id="KW-1185">Reference proteome</keyword>